<evidence type="ECO:0000313" key="4">
    <source>
        <dbReference type="EMBL" id="TKR25730.1"/>
    </source>
</evidence>
<dbReference type="OrthoDB" id="193731at2157"/>
<name>A0A4U5J9C9_9EURY</name>
<dbReference type="EMBL" id="QKNX01000003">
    <property type="protein sequence ID" value="TKR25730.1"/>
    <property type="molecule type" value="Genomic_DNA"/>
</dbReference>
<evidence type="ECO:0000259" key="3">
    <source>
        <dbReference type="Pfam" id="PF26296"/>
    </source>
</evidence>
<sequence length="433" mass="47543">MSLYDHVGVVAPGLSLRRVDALAAVARSLDVETSVDTERRETRSKLEGLAEPVPSRTAGRRRVAETATELESKRERVATLRGRLQEADDGSLRDEYRDAIRELSEAETDHVAAKEALAEARRRARAVRDSRETRLRLEDRLGNLRRTARRERLETVEPMVDAAVAKVPDSDAERYADADPISAALALIRIGRVEPPIVLACGRFESRREAARWLDASVYRIAPEPHEFINEGAARRRMPTLTVDTIEAERVTFVEVVIEAERPHRIRLEPAFDGTIWPPRIDGEPLGGWDDTGVTTRIAAGRTPVGFATPVRPTPPAVELVYAEPCTDGVPDGMAGWIDRIEDRLETAERIERADCLASATESMAAVGGVSGVETLAAEIARDRRLAARLSIVPDDLSERLDAVDVPATTLARIARSSEPPSAVASAHPPPER</sequence>
<feature type="compositionally biased region" description="Low complexity" evidence="2">
    <location>
        <begin position="415"/>
        <end position="427"/>
    </location>
</feature>
<dbReference type="Proteomes" id="UP000308037">
    <property type="component" value="Unassembled WGS sequence"/>
</dbReference>
<keyword evidence="1" id="KW-0175">Coiled coil</keyword>
<organism evidence="4 5">
    <name type="scientific">Natronomonas salsuginis</name>
    <dbReference type="NCBI Taxonomy" id="2217661"/>
    <lineage>
        <taxon>Archaea</taxon>
        <taxon>Methanobacteriati</taxon>
        <taxon>Methanobacteriota</taxon>
        <taxon>Stenosarchaea group</taxon>
        <taxon>Halobacteria</taxon>
        <taxon>Halobacteriales</taxon>
        <taxon>Natronomonadaceae</taxon>
        <taxon>Natronomonas</taxon>
    </lineage>
</organism>
<feature type="region of interest" description="Disordered" evidence="2">
    <location>
        <begin position="413"/>
        <end position="433"/>
    </location>
</feature>
<accession>A0A4U5J9C9</accession>
<dbReference type="Pfam" id="PF25254">
    <property type="entry name" value="DUF7856"/>
    <property type="match status" value="1"/>
</dbReference>
<feature type="domain" description="DUF8080" evidence="3">
    <location>
        <begin position="331"/>
        <end position="405"/>
    </location>
</feature>
<dbReference type="Pfam" id="PF26296">
    <property type="entry name" value="DUF8080"/>
    <property type="match status" value="1"/>
</dbReference>
<feature type="compositionally biased region" description="Basic and acidic residues" evidence="2">
    <location>
        <begin position="36"/>
        <end position="48"/>
    </location>
</feature>
<dbReference type="InterPro" id="IPR057178">
    <property type="entry name" value="DUF7856"/>
</dbReference>
<dbReference type="InterPro" id="IPR057179">
    <property type="entry name" value="DUF7857"/>
</dbReference>
<dbReference type="AlphaFoldDB" id="A0A4U5J9C9"/>
<evidence type="ECO:0000313" key="5">
    <source>
        <dbReference type="Proteomes" id="UP000308037"/>
    </source>
</evidence>
<comment type="caution">
    <text evidence="4">The sequence shown here is derived from an EMBL/GenBank/DDBJ whole genome shotgun (WGS) entry which is preliminary data.</text>
</comment>
<dbReference type="Pfam" id="PF25256">
    <property type="entry name" value="DUF7857"/>
    <property type="match status" value="1"/>
</dbReference>
<gene>
    <name evidence="4" type="ORF">DM868_10005</name>
</gene>
<dbReference type="InterPro" id="IPR058393">
    <property type="entry name" value="DUF8080"/>
</dbReference>
<evidence type="ECO:0000256" key="1">
    <source>
        <dbReference type="SAM" id="Coils"/>
    </source>
</evidence>
<feature type="region of interest" description="Disordered" evidence="2">
    <location>
        <begin position="34"/>
        <end position="60"/>
    </location>
</feature>
<proteinExistence type="predicted"/>
<evidence type="ECO:0000256" key="2">
    <source>
        <dbReference type="SAM" id="MobiDB-lite"/>
    </source>
</evidence>
<dbReference type="RefSeq" id="WP_137276737.1">
    <property type="nucleotide sequence ID" value="NZ_QKNX01000003.1"/>
</dbReference>
<keyword evidence="5" id="KW-1185">Reference proteome</keyword>
<feature type="coiled-coil region" evidence="1">
    <location>
        <begin position="96"/>
        <end position="154"/>
    </location>
</feature>
<protein>
    <recommendedName>
        <fullName evidence="3">DUF8080 domain-containing protein</fullName>
    </recommendedName>
</protein>
<reference evidence="4 5" key="1">
    <citation type="submission" date="2019-04" db="EMBL/GenBank/DDBJ databases">
        <title>Natronomonas sp. F20-122 a newhaloarchaeon isolated from a saline saltern of Isla Bacuta, Huelva, Spain.</title>
        <authorList>
            <person name="Duran-Viseras A."/>
            <person name="Sanchez-Porro C."/>
            <person name="Ventosa A."/>
        </authorList>
    </citation>
    <scope>NUCLEOTIDE SEQUENCE [LARGE SCALE GENOMIC DNA]</scope>
    <source>
        <strain evidence="4 5">F20-122</strain>
    </source>
</reference>